<accession>A0ABP3RAF0</accession>
<dbReference type="EMBL" id="BAAAHE010000001">
    <property type="protein sequence ID" value="GAA0602952.1"/>
    <property type="molecule type" value="Genomic_DNA"/>
</dbReference>
<reference evidence="3" key="1">
    <citation type="journal article" date="2019" name="Int. J. Syst. Evol. Microbiol.">
        <title>The Global Catalogue of Microorganisms (GCM) 10K type strain sequencing project: providing services to taxonomists for standard genome sequencing and annotation.</title>
        <authorList>
            <consortium name="The Broad Institute Genomics Platform"/>
            <consortium name="The Broad Institute Genome Sequencing Center for Infectious Disease"/>
            <person name="Wu L."/>
            <person name="Ma J."/>
        </authorList>
    </citation>
    <scope>NUCLEOTIDE SEQUENCE [LARGE SCALE GENOMIC DNA]</scope>
    <source>
        <strain evidence="3">JCM 10671</strain>
    </source>
</reference>
<evidence type="ECO:0000313" key="3">
    <source>
        <dbReference type="Proteomes" id="UP001500957"/>
    </source>
</evidence>
<keyword evidence="1" id="KW-0812">Transmembrane</keyword>
<evidence type="ECO:0000256" key="1">
    <source>
        <dbReference type="SAM" id="Phobius"/>
    </source>
</evidence>
<gene>
    <name evidence="2" type="ORF">GCM10009547_00570</name>
</gene>
<protein>
    <recommendedName>
        <fullName evidence="4">Phage holin family protein</fullName>
    </recommendedName>
</protein>
<organism evidence="2 3">
    <name type="scientific">Sporichthya brevicatena</name>
    <dbReference type="NCBI Taxonomy" id="171442"/>
    <lineage>
        <taxon>Bacteria</taxon>
        <taxon>Bacillati</taxon>
        <taxon>Actinomycetota</taxon>
        <taxon>Actinomycetes</taxon>
        <taxon>Sporichthyales</taxon>
        <taxon>Sporichthyaceae</taxon>
        <taxon>Sporichthya</taxon>
    </lineage>
</organism>
<comment type="caution">
    <text evidence="2">The sequence shown here is derived from an EMBL/GenBank/DDBJ whole genome shotgun (WGS) entry which is preliminary data.</text>
</comment>
<dbReference type="Pfam" id="PF07332">
    <property type="entry name" value="Phage_holin_3_6"/>
    <property type="match status" value="1"/>
</dbReference>
<dbReference type="RefSeq" id="WP_344600367.1">
    <property type="nucleotide sequence ID" value="NZ_BAAAHE010000001.1"/>
</dbReference>
<keyword evidence="1" id="KW-1133">Transmembrane helix</keyword>
<sequence length="149" mass="15320">MAEIRNGSAAATTGDGSLREPSLGELVAAASQNASILVRSEIELAKAELAAEAKKAALGGGMFGGAGLFGFFGFIFLSFGAVYGLDQTSLPLWACYLIVAGAYLLLAGILAGIGLKSLKKMGPPERTQRTIKDTVATLKSRGKKQPADA</sequence>
<feature type="transmembrane region" description="Helical" evidence="1">
    <location>
        <begin position="91"/>
        <end position="115"/>
    </location>
</feature>
<keyword evidence="1" id="KW-0472">Membrane</keyword>
<evidence type="ECO:0000313" key="2">
    <source>
        <dbReference type="EMBL" id="GAA0602952.1"/>
    </source>
</evidence>
<dbReference type="InterPro" id="IPR009937">
    <property type="entry name" value="Phage_holin_3_6"/>
</dbReference>
<dbReference type="Proteomes" id="UP001500957">
    <property type="component" value="Unassembled WGS sequence"/>
</dbReference>
<name>A0ABP3RAF0_9ACTN</name>
<keyword evidence="3" id="KW-1185">Reference proteome</keyword>
<feature type="transmembrane region" description="Helical" evidence="1">
    <location>
        <begin position="63"/>
        <end position="85"/>
    </location>
</feature>
<proteinExistence type="predicted"/>
<evidence type="ECO:0008006" key="4">
    <source>
        <dbReference type="Google" id="ProtNLM"/>
    </source>
</evidence>